<dbReference type="Pfam" id="PF21237">
    <property type="entry name" value="Pus10_N_euk"/>
    <property type="match status" value="1"/>
</dbReference>
<evidence type="ECO:0000256" key="1">
    <source>
        <dbReference type="ARBA" id="ARBA00009652"/>
    </source>
</evidence>
<evidence type="ECO:0000256" key="4">
    <source>
        <dbReference type="ARBA" id="ARBA00023235"/>
    </source>
</evidence>
<evidence type="ECO:0000313" key="7">
    <source>
        <dbReference type="Proteomes" id="UP000829291"/>
    </source>
</evidence>
<dbReference type="PANTHER" id="PTHR21568">
    <property type="entry name" value="TRNA PSEUDOURIDINE SYNTHASE PUS10"/>
    <property type="match status" value="1"/>
</dbReference>
<dbReference type="InterPro" id="IPR039894">
    <property type="entry name" value="Pus10-like"/>
</dbReference>
<sequence>MNNSKEKTLGRNCQLLSRNVDDAVVAVTWPKCPVQRVNLKLEAATSKARFFQEGLKLTSTKNVDFRQQGTINLRIFIDYWLLCQMLSTFVRRSEPHVLRKSCSKLCHVSEHVTEVKAKNGCTACLGILNDDAITAAIEKIASEINKQEYDCNTFTCALTIPIAVQLRERSLQINLSQKFEFPDEVIASLKRTVPPIKEVWKWIAFPKIENLTAKMSLPISSTCPFVVDVFLVYSQDEEECKILLTMCGDTFKQRSQQKRKFSNGVFSRKSVETAMISTTDDQFVEHYPCPPTYPTSKASIDLVTCTHASFFIGGRYTKYSRELSQTPWFIGGEKKMETSVQELLCDQILKFVKADAMKFLSSGREDVDVRTLHSGRPFAVELLNPRVTKFTEARLKQLTEEINGSTNLVHIVDNLQVISKDQLKTLKEGEDTKTKTYRALCLCRSRPLPSLDPINNINNLEIIQKTPVRVLHRRPLATRPRTIHSLKASWISSYEMAVLMCDTHDSEMDNHLALDHKLLNQVPDSEIDLFVLDLTTQAGTYVKEFVHGDFGRTKPSVCEILQSEVDIVALDVMSVNLNWP</sequence>
<keyword evidence="4" id="KW-0413">Isomerase</keyword>
<name>A0ABM3FXY2_NEOLC</name>
<dbReference type="InterPro" id="IPR020103">
    <property type="entry name" value="PsdUridine_synth_cat_dom_sf"/>
</dbReference>
<dbReference type="InterPro" id="IPR048741">
    <property type="entry name" value="Pus10-like_C"/>
</dbReference>
<feature type="domain" description="Pus10-like C-terminal" evidence="6">
    <location>
        <begin position="528"/>
        <end position="576"/>
    </location>
</feature>
<dbReference type="EC" id="5.4.99.25" evidence="2"/>
<organism evidence="7 8">
    <name type="scientific">Neodiprion lecontei</name>
    <name type="common">Redheaded pine sawfly</name>
    <dbReference type="NCBI Taxonomy" id="441921"/>
    <lineage>
        <taxon>Eukaryota</taxon>
        <taxon>Metazoa</taxon>
        <taxon>Ecdysozoa</taxon>
        <taxon>Arthropoda</taxon>
        <taxon>Hexapoda</taxon>
        <taxon>Insecta</taxon>
        <taxon>Pterygota</taxon>
        <taxon>Neoptera</taxon>
        <taxon>Endopterygota</taxon>
        <taxon>Hymenoptera</taxon>
        <taxon>Tenthredinoidea</taxon>
        <taxon>Diprionidae</taxon>
        <taxon>Diprioninae</taxon>
        <taxon>Neodiprion</taxon>
    </lineage>
</organism>
<dbReference type="GeneID" id="107221895"/>
<evidence type="ECO:0000313" key="8">
    <source>
        <dbReference type="RefSeq" id="XP_046592879.1"/>
    </source>
</evidence>
<dbReference type="Proteomes" id="UP000829291">
    <property type="component" value="Chromosome 4"/>
</dbReference>
<dbReference type="InterPro" id="IPR048742">
    <property type="entry name" value="Pus10_N_euk"/>
</dbReference>
<dbReference type="Gene3D" id="3.30.70.2510">
    <property type="match status" value="1"/>
</dbReference>
<evidence type="ECO:0000259" key="5">
    <source>
        <dbReference type="Pfam" id="PF21237"/>
    </source>
</evidence>
<accession>A0ABM3FXY2</accession>
<evidence type="ECO:0000256" key="3">
    <source>
        <dbReference type="ARBA" id="ARBA00022694"/>
    </source>
</evidence>
<dbReference type="RefSeq" id="XP_046592879.1">
    <property type="nucleotide sequence ID" value="XM_046736923.1"/>
</dbReference>
<evidence type="ECO:0000259" key="6">
    <source>
        <dbReference type="Pfam" id="PF21238"/>
    </source>
</evidence>
<dbReference type="SUPFAM" id="SSF55120">
    <property type="entry name" value="Pseudouridine synthase"/>
    <property type="match status" value="1"/>
</dbReference>
<keyword evidence="3" id="KW-0819">tRNA processing</keyword>
<dbReference type="Pfam" id="PF21238">
    <property type="entry name" value="Pus10_C"/>
    <property type="match status" value="2"/>
</dbReference>
<protein>
    <recommendedName>
        <fullName evidence="2">tRNA pseudouridine(55) synthase</fullName>
        <ecNumber evidence="2">5.4.99.25</ecNumber>
    </recommendedName>
</protein>
<keyword evidence="7" id="KW-1185">Reference proteome</keyword>
<dbReference type="Gene3D" id="3.30.70.3190">
    <property type="match status" value="1"/>
</dbReference>
<feature type="domain" description="Pus10 N-terminal eukaryotes" evidence="5">
    <location>
        <begin position="121"/>
        <end position="305"/>
    </location>
</feature>
<comment type="similarity">
    <text evidence="1">Belongs to the pseudouridine synthase Pus10 family.</text>
</comment>
<gene>
    <name evidence="8" type="primary">LOC107221895</name>
</gene>
<reference evidence="8" key="1">
    <citation type="submission" date="2025-08" db="UniProtKB">
        <authorList>
            <consortium name="RefSeq"/>
        </authorList>
    </citation>
    <scope>IDENTIFICATION</scope>
    <source>
        <tissue evidence="8">Thorax and Abdomen</tissue>
    </source>
</reference>
<dbReference type="PANTHER" id="PTHR21568:SF0">
    <property type="entry name" value="TRNA PSEUDOURIDINE SYNTHASE PUS10"/>
    <property type="match status" value="1"/>
</dbReference>
<feature type="domain" description="Pus10-like C-terminal" evidence="6">
    <location>
        <begin position="311"/>
        <end position="500"/>
    </location>
</feature>
<evidence type="ECO:0000256" key="2">
    <source>
        <dbReference type="ARBA" id="ARBA00012787"/>
    </source>
</evidence>
<proteinExistence type="inferred from homology"/>